<reference evidence="1" key="1">
    <citation type="journal article" date="2015" name="Nature">
        <title>Complex archaea that bridge the gap between prokaryotes and eukaryotes.</title>
        <authorList>
            <person name="Spang A."/>
            <person name="Saw J.H."/>
            <person name="Jorgensen S.L."/>
            <person name="Zaremba-Niedzwiedzka K."/>
            <person name="Martijn J."/>
            <person name="Lind A.E."/>
            <person name="van Eijk R."/>
            <person name="Schleper C."/>
            <person name="Guy L."/>
            <person name="Ettema T.J."/>
        </authorList>
    </citation>
    <scope>NUCLEOTIDE SEQUENCE</scope>
</reference>
<protein>
    <submittedName>
        <fullName evidence="1">Uncharacterized protein</fullName>
    </submittedName>
</protein>
<name>A0A0F9N7M6_9ZZZZ</name>
<dbReference type="AlphaFoldDB" id="A0A0F9N7M6"/>
<organism evidence="1">
    <name type="scientific">marine sediment metagenome</name>
    <dbReference type="NCBI Taxonomy" id="412755"/>
    <lineage>
        <taxon>unclassified sequences</taxon>
        <taxon>metagenomes</taxon>
        <taxon>ecological metagenomes</taxon>
    </lineage>
</organism>
<comment type="caution">
    <text evidence="1">The sequence shown here is derived from an EMBL/GenBank/DDBJ whole genome shotgun (WGS) entry which is preliminary data.</text>
</comment>
<sequence>MTWQTTTEGIRRTAVPGGWIYLIDDVEAGLLQPVFVPDRTAKLQAMRELYEGLEGRVAVLEG</sequence>
<accession>A0A0F9N7M6</accession>
<dbReference type="EMBL" id="LAZR01008641">
    <property type="protein sequence ID" value="KKM77452.1"/>
    <property type="molecule type" value="Genomic_DNA"/>
</dbReference>
<proteinExistence type="predicted"/>
<gene>
    <name evidence="1" type="ORF">LCGC14_1370010</name>
</gene>
<feature type="non-terminal residue" evidence="1">
    <location>
        <position position="62"/>
    </location>
</feature>
<evidence type="ECO:0000313" key="1">
    <source>
        <dbReference type="EMBL" id="KKM77452.1"/>
    </source>
</evidence>